<sequence length="62" mass="7519">MRYWLKELRKDLNMSQLQVAQLSGIHRVHYTFIENGRRRPSPQVAQRIGKVLNFDWTLFFID</sequence>
<dbReference type="InterPro" id="IPR001387">
    <property type="entry name" value="Cro/C1-type_HTH"/>
</dbReference>
<dbReference type="SMART" id="SM00530">
    <property type="entry name" value="HTH_XRE"/>
    <property type="match status" value="1"/>
</dbReference>
<feature type="domain" description="HTH cro/C1-type" evidence="1">
    <location>
        <begin position="5"/>
        <end position="59"/>
    </location>
</feature>
<name>A0AAU9DQ17_9LACO</name>
<reference evidence="2 3" key="1">
    <citation type="journal article" date="2023" name="Microbiol. Spectr.">
        <title>Symbiosis of Carpenter Bees with Uncharacterized Lactic Acid Bacteria Showing NAD Auxotrophy.</title>
        <authorList>
            <person name="Kawasaki S."/>
            <person name="Ozawa K."/>
            <person name="Mori T."/>
            <person name="Yamamoto A."/>
            <person name="Ito M."/>
            <person name="Ohkuma M."/>
            <person name="Sakamoto M."/>
            <person name="Matsutani M."/>
        </authorList>
    </citation>
    <scope>NUCLEOTIDE SEQUENCE [LARGE SCALE GENOMIC DNA]</scope>
    <source>
        <strain evidence="2 3">XA3</strain>
    </source>
</reference>
<evidence type="ECO:0000259" key="1">
    <source>
        <dbReference type="PROSITE" id="PS50943"/>
    </source>
</evidence>
<dbReference type="KEGG" id="xap:XA3_03750"/>
<dbReference type="RefSeq" id="WP_317635862.1">
    <property type="nucleotide sequence ID" value="NZ_AP026802.1"/>
</dbReference>
<organism evidence="2 3">
    <name type="scientific">Xylocopilactobacillus apicola</name>
    <dbReference type="NCBI Taxonomy" id="2932184"/>
    <lineage>
        <taxon>Bacteria</taxon>
        <taxon>Bacillati</taxon>
        <taxon>Bacillota</taxon>
        <taxon>Bacilli</taxon>
        <taxon>Lactobacillales</taxon>
        <taxon>Lactobacillaceae</taxon>
        <taxon>Xylocopilactobacillus</taxon>
    </lineage>
</organism>
<evidence type="ECO:0000313" key="3">
    <source>
        <dbReference type="Proteomes" id="UP001321861"/>
    </source>
</evidence>
<dbReference type="InterPro" id="IPR010982">
    <property type="entry name" value="Lambda_DNA-bd_dom_sf"/>
</dbReference>
<dbReference type="EMBL" id="AP026802">
    <property type="protein sequence ID" value="BDR57934.1"/>
    <property type="molecule type" value="Genomic_DNA"/>
</dbReference>
<keyword evidence="3" id="KW-1185">Reference proteome</keyword>
<dbReference type="GO" id="GO:0003677">
    <property type="term" value="F:DNA binding"/>
    <property type="evidence" value="ECO:0007669"/>
    <property type="project" value="InterPro"/>
</dbReference>
<dbReference type="AlphaFoldDB" id="A0AAU9DQ17"/>
<dbReference type="PROSITE" id="PS50943">
    <property type="entry name" value="HTH_CROC1"/>
    <property type="match status" value="1"/>
</dbReference>
<accession>A0AAU9DQ17</accession>
<proteinExistence type="predicted"/>
<gene>
    <name evidence="2" type="primary">yqaF</name>
    <name evidence="2" type="ORF">XA3_03750</name>
</gene>
<evidence type="ECO:0000313" key="2">
    <source>
        <dbReference type="EMBL" id="BDR57934.1"/>
    </source>
</evidence>
<dbReference type="Pfam" id="PF01381">
    <property type="entry name" value="HTH_3"/>
    <property type="match status" value="1"/>
</dbReference>
<dbReference type="Gene3D" id="1.10.260.40">
    <property type="entry name" value="lambda repressor-like DNA-binding domains"/>
    <property type="match status" value="1"/>
</dbReference>
<protein>
    <submittedName>
        <fullName evidence="2">HTH-type transcriptional regulator YqaF</fullName>
    </submittedName>
</protein>
<dbReference type="Proteomes" id="UP001321861">
    <property type="component" value="Chromosome"/>
</dbReference>
<dbReference type="SUPFAM" id="SSF47413">
    <property type="entry name" value="lambda repressor-like DNA-binding domains"/>
    <property type="match status" value="1"/>
</dbReference>
<dbReference type="CDD" id="cd00093">
    <property type="entry name" value="HTH_XRE"/>
    <property type="match status" value="1"/>
</dbReference>